<dbReference type="PANTHER" id="PTHR22602">
    <property type="entry name" value="TRANSFERASE CAF17, MITOCHONDRIAL-RELATED"/>
    <property type="match status" value="1"/>
</dbReference>
<reference evidence="3" key="1">
    <citation type="journal article" date="2019" name="Int. J. Syst. Evol. Microbiol.">
        <title>The Global Catalogue of Microorganisms (GCM) 10K type strain sequencing project: providing services to taxonomists for standard genome sequencing and annotation.</title>
        <authorList>
            <consortium name="The Broad Institute Genomics Platform"/>
            <consortium name="The Broad Institute Genome Sequencing Center for Infectious Disease"/>
            <person name="Wu L."/>
            <person name="Ma J."/>
        </authorList>
    </citation>
    <scope>NUCLEOTIDE SEQUENCE [LARGE SCALE GENOMIC DNA]</scope>
    <source>
        <strain evidence="3">JCM 11590</strain>
    </source>
</reference>
<sequence>MTIQASNDLSALFPPESTGPLPATALAIIEDEGILSVTGTDATRFLQGQLSCDVATLAAGGSTLGARCNPKGRMQSSFRLYKRSEEEYLLAIHHEVMEAQQQDLAKYAAFFKVTLADVSAQWTRLALWGDSTDALDVAESVGAIILPVAEQTCELWLPAGLAGDAVSRLAEHVAPVAASAWRLQLIRLGIGQVQGPTRESFIPQMLNLQHLGAVSFSKGCYTGQEIVARMQYLGKLKRRMFRLLGDGQQLPAPGTVIIDRIRNQAVGEVVIAARADEGMELLAVLQTDAAELPTLGISDANETSLQLATLPYDSLMAAQAAEN</sequence>
<dbReference type="InterPro" id="IPR045179">
    <property type="entry name" value="YgfZ/GcvT"/>
</dbReference>
<dbReference type="InterPro" id="IPR029043">
    <property type="entry name" value="GcvT/YgfZ_C"/>
</dbReference>
<dbReference type="InterPro" id="IPR017703">
    <property type="entry name" value="YgfZ/GCV_T_CS"/>
</dbReference>
<keyword evidence="3" id="KW-1185">Reference proteome</keyword>
<dbReference type="Gene3D" id="2.40.30.160">
    <property type="match status" value="1"/>
</dbReference>
<dbReference type="InterPro" id="IPR006222">
    <property type="entry name" value="GCVT_N"/>
</dbReference>
<evidence type="ECO:0000259" key="1">
    <source>
        <dbReference type="Pfam" id="PF01571"/>
    </source>
</evidence>
<feature type="domain" description="GCVT N-terminal" evidence="1">
    <location>
        <begin position="34"/>
        <end position="131"/>
    </location>
</feature>
<evidence type="ECO:0000313" key="2">
    <source>
        <dbReference type="EMBL" id="GGI89738.1"/>
    </source>
</evidence>
<dbReference type="EMBL" id="BMNN01000001">
    <property type="protein sequence ID" value="GGI89738.1"/>
    <property type="molecule type" value="Genomic_DNA"/>
</dbReference>
<proteinExistence type="predicted"/>
<dbReference type="NCBIfam" id="TIGR03317">
    <property type="entry name" value="ygfZ_signature"/>
    <property type="match status" value="1"/>
</dbReference>
<organism evidence="2 3">
    <name type="scientific">Halopseudomonas pertucinogena</name>
    <dbReference type="NCBI Taxonomy" id="86175"/>
    <lineage>
        <taxon>Bacteria</taxon>
        <taxon>Pseudomonadati</taxon>
        <taxon>Pseudomonadota</taxon>
        <taxon>Gammaproteobacteria</taxon>
        <taxon>Pseudomonadales</taxon>
        <taxon>Pseudomonadaceae</taxon>
        <taxon>Halopseudomonas</taxon>
    </lineage>
</organism>
<accession>A0ABQ2CHG7</accession>
<dbReference type="Proteomes" id="UP000633263">
    <property type="component" value="Unassembled WGS sequence"/>
</dbReference>
<gene>
    <name evidence="2" type="ORF">GCM10009083_02660</name>
</gene>
<dbReference type="PANTHER" id="PTHR22602:SF0">
    <property type="entry name" value="TRANSFERASE CAF17, MITOCHONDRIAL-RELATED"/>
    <property type="match status" value="1"/>
</dbReference>
<evidence type="ECO:0000313" key="3">
    <source>
        <dbReference type="Proteomes" id="UP000633263"/>
    </source>
</evidence>
<dbReference type="SUPFAM" id="SSF103025">
    <property type="entry name" value="Folate-binding domain"/>
    <property type="match status" value="1"/>
</dbReference>
<dbReference type="Gene3D" id="3.30.70.1400">
    <property type="entry name" value="Aminomethyltransferase beta-barrel domains"/>
    <property type="match status" value="1"/>
</dbReference>
<dbReference type="SUPFAM" id="SSF101790">
    <property type="entry name" value="Aminomethyltransferase beta-barrel domain"/>
    <property type="match status" value="1"/>
</dbReference>
<name>A0ABQ2CHG7_9GAMM</name>
<dbReference type="Pfam" id="PF01571">
    <property type="entry name" value="GCV_T"/>
    <property type="match status" value="1"/>
</dbReference>
<comment type="caution">
    <text evidence="2">The sequence shown here is derived from an EMBL/GenBank/DDBJ whole genome shotgun (WGS) entry which is preliminary data.</text>
</comment>
<dbReference type="Gene3D" id="3.30.70.1630">
    <property type="match status" value="1"/>
</dbReference>
<protein>
    <submittedName>
        <fullName evidence="2">tRNA-modifying protein YgfZ</fullName>
    </submittedName>
</protein>